<organism evidence="2">
    <name type="scientific">marine metagenome</name>
    <dbReference type="NCBI Taxonomy" id="408172"/>
    <lineage>
        <taxon>unclassified sequences</taxon>
        <taxon>metagenomes</taxon>
        <taxon>ecological metagenomes</taxon>
    </lineage>
</organism>
<evidence type="ECO:0000259" key="1">
    <source>
        <dbReference type="PROSITE" id="PS51186"/>
    </source>
</evidence>
<dbReference type="PANTHER" id="PTHR42791:SF1">
    <property type="entry name" value="N-ACETYLTRANSFERASE DOMAIN-CONTAINING PROTEIN"/>
    <property type="match status" value="1"/>
</dbReference>
<dbReference type="PROSITE" id="PS51186">
    <property type="entry name" value="GNAT"/>
    <property type="match status" value="1"/>
</dbReference>
<dbReference type="InterPro" id="IPR052523">
    <property type="entry name" value="Trichothecene_AcTrans"/>
</dbReference>
<dbReference type="CDD" id="cd04301">
    <property type="entry name" value="NAT_SF"/>
    <property type="match status" value="1"/>
</dbReference>
<dbReference type="Gene3D" id="3.40.630.30">
    <property type="match status" value="1"/>
</dbReference>
<dbReference type="AlphaFoldDB" id="A0A381MZX5"/>
<feature type="domain" description="N-acetyltransferase" evidence="1">
    <location>
        <begin position="2"/>
        <end position="199"/>
    </location>
</feature>
<dbReference type="GO" id="GO:0016747">
    <property type="term" value="F:acyltransferase activity, transferring groups other than amino-acyl groups"/>
    <property type="evidence" value="ECO:0007669"/>
    <property type="project" value="InterPro"/>
</dbReference>
<dbReference type="InterPro" id="IPR000182">
    <property type="entry name" value="GNAT_dom"/>
</dbReference>
<dbReference type="EMBL" id="UINC01000037">
    <property type="protein sequence ID" value="SUZ47847.1"/>
    <property type="molecule type" value="Genomic_DNA"/>
</dbReference>
<dbReference type="SUPFAM" id="SSF55729">
    <property type="entry name" value="Acyl-CoA N-acyltransferases (Nat)"/>
    <property type="match status" value="1"/>
</dbReference>
<gene>
    <name evidence="2" type="ORF">METZ01_LOCUS701</name>
</gene>
<name>A0A381MZX5_9ZZZZ</name>
<reference evidence="2" key="1">
    <citation type="submission" date="2018-05" db="EMBL/GenBank/DDBJ databases">
        <authorList>
            <person name="Lanie J.A."/>
            <person name="Ng W.-L."/>
            <person name="Kazmierczak K.M."/>
            <person name="Andrzejewski T.M."/>
            <person name="Davidsen T.M."/>
            <person name="Wayne K.J."/>
            <person name="Tettelin H."/>
            <person name="Glass J.I."/>
            <person name="Rusch D."/>
            <person name="Podicherti R."/>
            <person name="Tsui H.-C.T."/>
            <person name="Winkler M.E."/>
        </authorList>
    </citation>
    <scope>NUCLEOTIDE SEQUENCE</scope>
</reference>
<dbReference type="Pfam" id="PF00583">
    <property type="entry name" value="Acetyltransf_1"/>
    <property type="match status" value="1"/>
</dbReference>
<dbReference type="PANTHER" id="PTHR42791">
    <property type="entry name" value="GNAT FAMILY ACETYLTRANSFERASE"/>
    <property type="match status" value="1"/>
</dbReference>
<sequence length="200" mass="21159">MTEVRSAEDHDLPEVVATLAEAFLEDPVLAFLFGDPARRPSLLAAFFANRLAGGRGIDELVVPAGADGVRACAAVWVPPTGPDGPWPDFAAVGAANLALLGEDWMVERLAALAPMMEAHPATPHWYLAFVGTRSAARGRGLASACISAVTQRCDASGDGAYLESSDPANVPLYERHGFRVTAEVAIRGGPTVPLMWRDPR</sequence>
<accession>A0A381MZX5</accession>
<evidence type="ECO:0000313" key="2">
    <source>
        <dbReference type="EMBL" id="SUZ47847.1"/>
    </source>
</evidence>
<dbReference type="InterPro" id="IPR016181">
    <property type="entry name" value="Acyl_CoA_acyltransferase"/>
</dbReference>
<protein>
    <recommendedName>
        <fullName evidence="1">N-acetyltransferase domain-containing protein</fullName>
    </recommendedName>
</protein>
<proteinExistence type="predicted"/>